<keyword evidence="6" id="KW-0645">Protease</keyword>
<dbReference type="Gene3D" id="3.50.30.30">
    <property type="match status" value="1"/>
</dbReference>
<comment type="caution">
    <text evidence="6">The sequence shown here is derived from an EMBL/GenBank/DDBJ whole genome shotgun (WGS) entry which is preliminary data.</text>
</comment>
<dbReference type="GO" id="GO:0005576">
    <property type="term" value="C:extracellular region"/>
    <property type="evidence" value="ECO:0007669"/>
    <property type="project" value="UniProtKB-SubCell"/>
</dbReference>
<comment type="subcellular location">
    <subcellularLocation>
        <location evidence="1">Secreted</location>
    </subcellularLocation>
</comment>
<organism evidence="6 7">
    <name type="scientific">Trifolium medium</name>
    <dbReference type="NCBI Taxonomy" id="97028"/>
    <lineage>
        <taxon>Eukaryota</taxon>
        <taxon>Viridiplantae</taxon>
        <taxon>Streptophyta</taxon>
        <taxon>Embryophyta</taxon>
        <taxon>Tracheophyta</taxon>
        <taxon>Spermatophyta</taxon>
        <taxon>Magnoliopsida</taxon>
        <taxon>eudicotyledons</taxon>
        <taxon>Gunneridae</taxon>
        <taxon>Pentapetalae</taxon>
        <taxon>rosids</taxon>
        <taxon>fabids</taxon>
        <taxon>Fabales</taxon>
        <taxon>Fabaceae</taxon>
        <taxon>Papilionoideae</taxon>
        <taxon>50 kb inversion clade</taxon>
        <taxon>NPAAA clade</taxon>
        <taxon>Hologalegina</taxon>
        <taxon>IRL clade</taxon>
        <taxon>Trifolieae</taxon>
        <taxon>Trifolium</taxon>
    </lineage>
</organism>
<dbReference type="AlphaFoldDB" id="A0A392MJM0"/>
<feature type="non-terminal residue" evidence="6">
    <location>
        <position position="1"/>
    </location>
</feature>
<dbReference type="InterPro" id="IPR045051">
    <property type="entry name" value="SBT"/>
</dbReference>
<evidence type="ECO:0000256" key="3">
    <source>
        <dbReference type="ARBA" id="ARBA00022729"/>
    </source>
</evidence>
<feature type="non-terminal residue" evidence="6">
    <location>
        <position position="277"/>
    </location>
</feature>
<dbReference type="Gene3D" id="3.40.50.200">
    <property type="entry name" value="Peptidase S8/S53 domain"/>
    <property type="match status" value="1"/>
</dbReference>
<keyword evidence="6" id="KW-0378">Hydrolase</keyword>
<dbReference type="InterPro" id="IPR000209">
    <property type="entry name" value="Peptidase_S8/S53_dom"/>
</dbReference>
<dbReference type="CDD" id="cd02120">
    <property type="entry name" value="PA_subtilisin_like"/>
    <property type="match status" value="1"/>
</dbReference>
<feature type="domain" description="Peptidase S8/S53" evidence="5">
    <location>
        <begin position="26"/>
        <end position="180"/>
    </location>
</feature>
<evidence type="ECO:0000313" key="6">
    <source>
        <dbReference type="EMBL" id="MCH87692.1"/>
    </source>
</evidence>
<dbReference type="Proteomes" id="UP000265520">
    <property type="component" value="Unassembled WGS sequence"/>
</dbReference>
<sequence>KLIGARFFSSAYEAYNGKLSTWQLTARDFVGHGTHTLSTAGGNFVPGASIFAIGNGTVKGGSPRARVATYKVCWSLTDVAKCFGADMLAAIDQAISDGVDIISLSAAGNNLVYPEDIFTDEVSIGAFHALSRNILLVASAGNDGPDLGTVTNVAPWVFTIAASTLDRDFSSTITFGNNRKVTGASLFVNLPPNQAFSLILSTDGKLANATNDDARLCKPGTLDPSKVKGKIVGCYREGNIRSVTEGLEASTAGAKGMLLRNRPKQGKTILAEPHVFS</sequence>
<dbReference type="GO" id="GO:0004252">
    <property type="term" value="F:serine-type endopeptidase activity"/>
    <property type="evidence" value="ECO:0007669"/>
    <property type="project" value="InterPro"/>
</dbReference>
<dbReference type="EMBL" id="LXQA010012731">
    <property type="protein sequence ID" value="MCH87692.1"/>
    <property type="molecule type" value="Genomic_DNA"/>
</dbReference>
<name>A0A392MJM0_9FABA</name>
<dbReference type="InterPro" id="IPR036852">
    <property type="entry name" value="Peptidase_S8/S53_dom_sf"/>
</dbReference>
<comment type="similarity">
    <text evidence="2 4">Belongs to the peptidase S8 family.</text>
</comment>
<protein>
    <submittedName>
        <fullName evidence="6">Subtilisin-like protease-like</fullName>
    </submittedName>
</protein>
<comment type="caution">
    <text evidence="4">Lacks conserved residue(s) required for the propagation of feature annotation.</text>
</comment>
<dbReference type="Pfam" id="PF00082">
    <property type="entry name" value="Peptidase_S8"/>
    <property type="match status" value="1"/>
</dbReference>
<dbReference type="PROSITE" id="PS51892">
    <property type="entry name" value="SUBTILASE"/>
    <property type="match status" value="1"/>
</dbReference>
<keyword evidence="3" id="KW-0732">Signal</keyword>
<evidence type="ECO:0000256" key="1">
    <source>
        <dbReference type="ARBA" id="ARBA00004613"/>
    </source>
</evidence>
<dbReference type="GO" id="GO:0006508">
    <property type="term" value="P:proteolysis"/>
    <property type="evidence" value="ECO:0007669"/>
    <property type="project" value="UniProtKB-KW"/>
</dbReference>
<dbReference type="SUPFAM" id="SSF52743">
    <property type="entry name" value="Subtilisin-like"/>
    <property type="match status" value="1"/>
</dbReference>
<keyword evidence="7" id="KW-1185">Reference proteome</keyword>
<accession>A0A392MJM0</accession>
<reference evidence="6 7" key="1">
    <citation type="journal article" date="2018" name="Front. Plant Sci.">
        <title>Red Clover (Trifolium pratense) and Zigzag Clover (T. medium) - A Picture of Genomic Similarities and Differences.</title>
        <authorList>
            <person name="Dluhosova J."/>
            <person name="Istvanek J."/>
            <person name="Nedelnik J."/>
            <person name="Repkova J."/>
        </authorList>
    </citation>
    <scope>NUCLEOTIDE SEQUENCE [LARGE SCALE GENOMIC DNA]</scope>
    <source>
        <strain evidence="7">cv. 10/8</strain>
        <tissue evidence="6">Leaf</tissue>
    </source>
</reference>
<evidence type="ECO:0000256" key="4">
    <source>
        <dbReference type="PROSITE-ProRule" id="PRU01240"/>
    </source>
</evidence>
<evidence type="ECO:0000313" key="7">
    <source>
        <dbReference type="Proteomes" id="UP000265520"/>
    </source>
</evidence>
<dbReference type="PANTHER" id="PTHR10795">
    <property type="entry name" value="PROPROTEIN CONVERTASE SUBTILISIN/KEXIN"/>
    <property type="match status" value="1"/>
</dbReference>
<gene>
    <name evidence="6" type="ORF">A2U01_0008570</name>
</gene>
<proteinExistence type="inferred from homology"/>
<evidence type="ECO:0000259" key="5">
    <source>
        <dbReference type="Pfam" id="PF00082"/>
    </source>
</evidence>
<evidence type="ECO:0000256" key="2">
    <source>
        <dbReference type="ARBA" id="ARBA00011073"/>
    </source>
</evidence>